<dbReference type="PANTHER" id="PTHR48475">
    <property type="entry name" value="RIBONUCLEASE H"/>
    <property type="match status" value="1"/>
</dbReference>
<dbReference type="PANTHER" id="PTHR48475:SF1">
    <property type="entry name" value="RNASE H TYPE-1 DOMAIN-CONTAINING PROTEIN"/>
    <property type="match status" value="1"/>
</dbReference>
<evidence type="ECO:0000313" key="3">
    <source>
        <dbReference type="Proteomes" id="UP001454036"/>
    </source>
</evidence>
<proteinExistence type="predicted"/>
<protein>
    <recommendedName>
        <fullName evidence="1">Reverse transcriptase/retrotransposon-derived protein RNase H-like domain-containing protein</fullName>
    </recommendedName>
</protein>
<comment type="caution">
    <text evidence="2">The sequence shown here is derived from an EMBL/GenBank/DDBJ whole genome shotgun (WGS) entry which is preliminary data.</text>
</comment>
<dbReference type="Proteomes" id="UP001454036">
    <property type="component" value="Unassembled WGS sequence"/>
</dbReference>
<dbReference type="InterPro" id="IPR041577">
    <property type="entry name" value="RT_RNaseH_2"/>
</dbReference>
<accession>A0AAV3PEJ4</accession>
<dbReference type="AlphaFoldDB" id="A0AAV3PEJ4"/>
<gene>
    <name evidence="2" type="ORF">LIER_08380</name>
</gene>
<name>A0AAV3PEJ4_LITER</name>
<sequence length="120" mass="13631">MKKMAPFTWDTSCSTAFQDIKSYLISPPMLAAPIQGKPLIVYIAAHKQSVGVLLAQEKGEGKENSLYYLNRRMTPNELKYLLIEKICLALIFAIQKLKHYFQAHMVVCTTTTVRNCIHVI</sequence>
<dbReference type="Pfam" id="PF17919">
    <property type="entry name" value="RT_RNaseH_2"/>
    <property type="match status" value="1"/>
</dbReference>
<dbReference type="EMBL" id="BAABME010001353">
    <property type="protein sequence ID" value="GAA0149121.1"/>
    <property type="molecule type" value="Genomic_DNA"/>
</dbReference>
<dbReference type="InterPro" id="IPR043502">
    <property type="entry name" value="DNA/RNA_pol_sf"/>
</dbReference>
<dbReference type="SUPFAM" id="SSF56672">
    <property type="entry name" value="DNA/RNA polymerases"/>
    <property type="match status" value="1"/>
</dbReference>
<reference evidence="2 3" key="1">
    <citation type="submission" date="2024-01" db="EMBL/GenBank/DDBJ databases">
        <title>The complete chloroplast genome sequence of Lithospermum erythrorhizon: insights into the phylogenetic relationship among Boraginaceae species and the maternal lineages of purple gromwells.</title>
        <authorList>
            <person name="Okada T."/>
            <person name="Watanabe K."/>
        </authorList>
    </citation>
    <scope>NUCLEOTIDE SEQUENCE [LARGE SCALE GENOMIC DNA]</scope>
</reference>
<keyword evidence="3" id="KW-1185">Reference proteome</keyword>
<evidence type="ECO:0000313" key="2">
    <source>
        <dbReference type="EMBL" id="GAA0149121.1"/>
    </source>
</evidence>
<organism evidence="2 3">
    <name type="scientific">Lithospermum erythrorhizon</name>
    <name type="common">Purple gromwell</name>
    <name type="synonym">Lithospermum officinale var. erythrorhizon</name>
    <dbReference type="NCBI Taxonomy" id="34254"/>
    <lineage>
        <taxon>Eukaryota</taxon>
        <taxon>Viridiplantae</taxon>
        <taxon>Streptophyta</taxon>
        <taxon>Embryophyta</taxon>
        <taxon>Tracheophyta</taxon>
        <taxon>Spermatophyta</taxon>
        <taxon>Magnoliopsida</taxon>
        <taxon>eudicotyledons</taxon>
        <taxon>Gunneridae</taxon>
        <taxon>Pentapetalae</taxon>
        <taxon>asterids</taxon>
        <taxon>lamiids</taxon>
        <taxon>Boraginales</taxon>
        <taxon>Boraginaceae</taxon>
        <taxon>Boraginoideae</taxon>
        <taxon>Lithospermeae</taxon>
        <taxon>Lithospermum</taxon>
    </lineage>
</organism>
<evidence type="ECO:0000259" key="1">
    <source>
        <dbReference type="Pfam" id="PF17919"/>
    </source>
</evidence>
<feature type="domain" description="Reverse transcriptase/retrotransposon-derived protein RNase H-like" evidence="1">
    <location>
        <begin position="9"/>
        <end position="105"/>
    </location>
</feature>